<keyword evidence="2" id="KW-1185">Reference proteome</keyword>
<proteinExistence type="predicted"/>
<gene>
    <name evidence="1" type="ORF">OPT61_g4994</name>
</gene>
<name>A0ACC2IC58_9PLEO</name>
<evidence type="ECO:0000313" key="2">
    <source>
        <dbReference type="Proteomes" id="UP001153331"/>
    </source>
</evidence>
<evidence type="ECO:0000313" key="1">
    <source>
        <dbReference type="EMBL" id="KAJ8112702.1"/>
    </source>
</evidence>
<reference evidence="1" key="1">
    <citation type="submission" date="2022-11" db="EMBL/GenBank/DDBJ databases">
        <title>Genome Sequence of Boeremia exigua.</title>
        <authorList>
            <person name="Buettner E."/>
        </authorList>
    </citation>
    <scope>NUCLEOTIDE SEQUENCE</scope>
    <source>
        <strain evidence="1">CU02</strain>
    </source>
</reference>
<accession>A0ACC2IC58</accession>
<organism evidence="1 2">
    <name type="scientific">Boeremia exigua</name>
    <dbReference type="NCBI Taxonomy" id="749465"/>
    <lineage>
        <taxon>Eukaryota</taxon>
        <taxon>Fungi</taxon>
        <taxon>Dikarya</taxon>
        <taxon>Ascomycota</taxon>
        <taxon>Pezizomycotina</taxon>
        <taxon>Dothideomycetes</taxon>
        <taxon>Pleosporomycetidae</taxon>
        <taxon>Pleosporales</taxon>
        <taxon>Pleosporineae</taxon>
        <taxon>Didymellaceae</taxon>
        <taxon>Boeremia</taxon>
    </lineage>
</organism>
<comment type="caution">
    <text evidence="1">The sequence shown here is derived from an EMBL/GenBank/DDBJ whole genome shotgun (WGS) entry which is preliminary data.</text>
</comment>
<protein>
    <submittedName>
        <fullName evidence="1">Uncharacterized protein</fullName>
    </submittedName>
</protein>
<sequence>MRLLYFGDNGKVSLTKDLLGNDKIPPYAILSHTWGKDEVTFNDIMNNAGKEKLGYNKIRFCMQQAAKDGLDYSWVDTCCIDKNDFTELQHAINSFFRWYRDAATCYVFLSDVSATKRKADSEVSQFIWEPAFRNSCWFTRGWTLQELLASRDLKFFSYEWDALGDIQELKHLIHSITNLPIAALTGAPLEEFGIEERLGWTKNRTTTRDEDKAYSLLGIFGVFMPLIYGEGQEEAFRRLRREIHDRKYNSIASVCFSDNDFECIRSLSFPEQEQRLNEIHTAHDTCQWLFRDQRYKAWISAPQGILWMKGNPGVGKSVVMKHAVRNSMRQGPDELRVSFFLHGQGTSLQKTPLGLFRALLNQLIPHYPSNLVKLTSIYRDRELRYGGYVANRWHWDCNELREALFITLVQERTDRPVTIFIDALDECGEEPARHLLEYFSNLMRQLVKEGALVKICLSSRHYPWYVQERLRDLQPFFKSAQLFQKILTKAQGSFQWIFLVTQSMKTKIFIGGKAETLLKDLAICPESLNDMYAALVQARTASEKHQMTKLFQWIMFAERPLSAQELREALAVDASKGYRSVKELRSQECWSDTLDGFERYITHLSRGLVEFHSRDFWEQHEPGGEDWNREAQLIHQSVADFLLETPLHGIEPIQIGTAHLQISRSCLQYIGLDEVLAGCQLQRGTLSLNFPLALYTTRYIFTHISAVEKARVDQPDLLSIIGKVTTSDTAPKISKLWESLNPYRIGTPVGWPFASSSELHLLAGLGTTTTLNAFLNAKDKMMDTKDLNGNSPLHVALAAGHEETALILLDRRIEEGKGHQSAIAHDINVMKPVASRIDISARNDEGETILDIAFVTQAYEVVERLISLGVNINRSNQSRLFLQNAISNNDMAILAGLIRGNIDLSGALYFAIEVDASDDIVIELVKAGAGSEEMVPAELDIESDFDLSGEAAAHGDARNRQVGRVEISANGESDSDGSESHETGSQDSNFDGQAGGNTLHLACERLLSSKVELLLSHGVPATSRGYMLRCPLHVIIDRSLENEEDRDASYDVTKLLLSYAPELVEFKDNTGDTALDIAVRHEEWTLASYMIKSGHYENRSQALTNFLLRCTGQTELHEIIGPEDESPLLGQFEKLDLKQTDSEGRTILWLAAALGMEEFIAQLLKNCTVDVNLRDHRLISPLMAAIRGGHYATVDILLQVEDLDVNASDDDGSTLLLEAIASQGEGWWPQRNNIGTEQNGNALHLANQAKMSDFVNKLLTLEKLDVNRADNYGDSPLCVAAEQSDQSIFYALVEDIRTNLYDEYDHGQSILSWAAEFGNAAEWHG</sequence>
<dbReference type="EMBL" id="JAPHNI010000304">
    <property type="protein sequence ID" value="KAJ8112702.1"/>
    <property type="molecule type" value="Genomic_DNA"/>
</dbReference>
<dbReference type="Proteomes" id="UP001153331">
    <property type="component" value="Unassembled WGS sequence"/>
</dbReference>